<gene>
    <name evidence="1" type="ORF">S03H2_13034</name>
</gene>
<sequence length="179" mass="18750">MAKSDSFFIRAKVKVGSATYAQSEIDLGSFVNLGVSKSTLLRLHSVEASYTDNSDASAVIYYDGAQPGSLISWQLTTQTQAAIITADDKSVVARGTRYQTVVPAGFSGGVIAAGPVDETQDVNPSSWKTGYLVGTDSMFLGSDASQTLDSGDFDVSLILECTLETATQASSVALALSQQ</sequence>
<reference evidence="1" key="1">
    <citation type="journal article" date="2014" name="Front. Microbiol.">
        <title>High frequency of phylogenetically diverse reductive dehalogenase-homologous genes in deep subseafloor sedimentary metagenomes.</title>
        <authorList>
            <person name="Kawai M."/>
            <person name="Futagami T."/>
            <person name="Toyoda A."/>
            <person name="Takaki Y."/>
            <person name="Nishi S."/>
            <person name="Hori S."/>
            <person name="Arai W."/>
            <person name="Tsubouchi T."/>
            <person name="Morono Y."/>
            <person name="Uchiyama I."/>
            <person name="Ito T."/>
            <person name="Fujiyama A."/>
            <person name="Inagaki F."/>
            <person name="Takami H."/>
        </authorList>
    </citation>
    <scope>NUCLEOTIDE SEQUENCE</scope>
    <source>
        <strain evidence="1">Expedition CK06-06</strain>
    </source>
</reference>
<organism evidence="1">
    <name type="scientific">marine sediment metagenome</name>
    <dbReference type="NCBI Taxonomy" id="412755"/>
    <lineage>
        <taxon>unclassified sequences</taxon>
        <taxon>metagenomes</taxon>
        <taxon>ecological metagenomes</taxon>
    </lineage>
</organism>
<protein>
    <submittedName>
        <fullName evidence="1">Uncharacterized protein</fullName>
    </submittedName>
</protein>
<comment type="caution">
    <text evidence="1">The sequence shown here is derived from an EMBL/GenBank/DDBJ whole genome shotgun (WGS) entry which is preliminary data.</text>
</comment>
<dbReference type="AlphaFoldDB" id="X1EMG7"/>
<dbReference type="EMBL" id="BARU01006622">
    <property type="protein sequence ID" value="GAH34536.1"/>
    <property type="molecule type" value="Genomic_DNA"/>
</dbReference>
<accession>X1EMG7</accession>
<evidence type="ECO:0000313" key="1">
    <source>
        <dbReference type="EMBL" id="GAH34536.1"/>
    </source>
</evidence>
<proteinExistence type="predicted"/>
<name>X1EMG7_9ZZZZ</name>